<proteinExistence type="predicted"/>
<dbReference type="SUPFAM" id="SSF52218">
    <property type="entry name" value="Flavoproteins"/>
    <property type="match status" value="1"/>
</dbReference>
<dbReference type="InterPro" id="IPR029039">
    <property type="entry name" value="Flavoprotein-like_sf"/>
</dbReference>
<dbReference type="AlphaFoldDB" id="A0A644XQC6"/>
<evidence type="ECO:0008006" key="2">
    <source>
        <dbReference type="Google" id="ProtNLM"/>
    </source>
</evidence>
<sequence length="147" mass="15994">MKTLVICPKKSGNTHHVCQYVCSSSGAELMALGGAAGPDLGGFDIIIFASGIYAGRLHKNILEFAKNIQPAALKPGVKIYMFMTWFGRGGSDQMAMTELRKTLDEKGLTLEENYMTCFGKGMGVVRMSHPNDADCKNVLAWVKELSN</sequence>
<dbReference type="Gene3D" id="3.40.50.360">
    <property type="match status" value="1"/>
</dbReference>
<protein>
    <recommendedName>
        <fullName evidence="2">Flavodoxin domain-containing protein</fullName>
    </recommendedName>
</protein>
<gene>
    <name evidence="1" type="ORF">SDC9_64371</name>
</gene>
<evidence type="ECO:0000313" key="1">
    <source>
        <dbReference type="EMBL" id="MPM17971.1"/>
    </source>
</evidence>
<dbReference type="EMBL" id="VSSQ01002896">
    <property type="protein sequence ID" value="MPM17971.1"/>
    <property type="molecule type" value="Genomic_DNA"/>
</dbReference>
<accession>A0A644XQC6</accession>
<name>A0A644XQC6_9ZZZZ</name>
<organism evidence="1">
    <name type="scientific">bioreactor metagenome</name>
    <dbReference type="NCBI Taxonomy" id="1076179"/>
    <lineage>
        <taxon>unclassified sequences</taxon>
        <taxon>metagenomes</taxon>
        <taxon>ecological metagenomes</taxon>
    </lineage>
</organism>
<comment type="caution">
    <text evidence="1">The sequence shown here is derived from an EMBL/GenBank/DDBJ whole genome shotgun (WGS) entry which is preliminary data.</text>
</comment>
<reference evidence="1" key="1">
    <citation type="submission" date="2019-08" db="EMBL/GenBank/DDBJ databases">
        <authorList>
            <person name="Kucharzyk K."/>
            <person name="Murdoch R.W."/>
            <person name="Higgins S."/>
            <person name="Loffler F."/>
        </authorList>
    </citation>
    <scope>NUCLEOTIDE SEQUENCE</scope>
</reference>